<evidence type="ECO:0000256" key="6">
    <source>
        <dbReference type="SAM" id="MobiDB-lite"/>
    </source>
</evidence>
<dbReference type="PROSITE" id="PS51158">
    <property type="entry name" value="ALPHA_KINASE"/>
    <property type="match status" value="1"/>
</dbReference>
<evidence type="ECO:0000256" key="4">
    <source>
        <dbReference type="ARBA" id="ARBA00022777"/>
    </source>
</evidence>
<evidence type="ECO:0000256" key="1">
    <source>
        <dbReference type="ARBA" id="ARBA00022527"/>
    </source>
</evidence>
<dbReference type="AlphaFoldDB" id="A0A814WR09"/>
<dbReference type="GO" id="GO:1903013">
    <property type="term" value="P:response to differentiation-inducing factor 1"/>
    <property type="evidence" value="ECO:0007669"/>
    <property type="project" value="TreeGrafter"/>
</dbReference>
<dbReference type="InterPro" id="IPR051852">
    <property type="entry name" value="Alpha-type_PK"/>
</dbReference>
<dbReference type="GO" id="GO:0031037">
    <property type="term" value="P:myosin II filament disassembly"/>
    <property type="evidence" value="ECO:0007669"/>
    <property type="project" value="TreeGrafter"/>
</dbReference>
<sequence>MTQKMFHMAPILNVPKSIREDDTICCNKQEHVEHKERENKEGNGDLIFGAIDDEKSSREKLTEKSSSIDEGIHLPIDGECTTSSISTVDDECDNILPITEGDRLFNLVVHLKSISGKNSNEQNVGMSNFRVKHRLHRHSKTNTLGHWKEAMKKTFHLKDPWEDFKIDHYPEEIVICHEFDPIKRTWHTSQITVKIESKPFAHGSMRECFRLKQLSIFSTNQDWDRSSNYIAKRYIDDVPMARYFDDVMMQMTTKLWAAHYNQHNPPKKVFFK</sequence>
<accession>A0A814WR09</accession>
<evidence type="ECO:0000256" key="3">
    <source>
        <dbReference type="ARBA" id="ARBA00022741"/>
    </source>
</evidence>
<name>A0A814WR09_9BILA</name>
<evidence type="ECO:0000313" key="8">
    <source>
        <dbReference type="EMBL" id="CAF1201687.1"/>
    </source>
</evidence>
<dbReference type="PANTHER" id="PTHR45992:SF2">
    <property type="entry name" value="EUKARYOTIC ELONGATION FACTOR 2 KINASE"/>
    <property type="match status" value="1"/>
</dbReference>
<dbReference type="InterPro" id="IPR011009">
    <property type="entry name" value="Kinase-like_dom_sf"/>
</dbReference>
<evidence type="ECO:0000313" key="9">
    <source>
        <dbReference type="Proteomes" id="UP000663882"/>
    </source>
</evidence>
<dbReference type="Gene3D" id="3.30.200.20">
    <property type="entry name" value="Phosphorylase Kinase, domain 1"/>
    <property type="match status" value="2"/>
</dbReference>
<feature type="region of interest" description="Disordered" evidence="6">
    <location>
        <begin position="33"/>
        <end position="52"/>
    </location>
</feature>
<feature type="compositionally biased region" description="Basic and acidic residues" evidence="6">
    <location>
        <begin position="33"/>
        <end position="43"/>
    </location>
</feature>
<keyword evidence="4" id="KW-0418">Kinase</keyword>
<dbReference type="EMBL" id="CAJNOO010001812">
    <property type="protein sequence ID" value="CAF1201687.1"/>
    <property type="molecule type" value="Genomic_DNA"/>
</dbReference>
<dbReference type="PANTHER" id="PTHR45992">
    <property type="entry name" value="EUKARYOTIC ELONGATION FACTOR 2 KINASE-RELATED"/>
    <property type="match status" value="1"/>
</dbReference>
<dbReference type="GO" id="GO:0005524">
    <property type="term" value="F:ATP binding"/>
    <property type="evidence" value="ECO:0007669"/>
    <property type="project" value="UniProtKB-KW"/>
</dbReference>
<keyword evidence="1" id="KW-0723">Serine/threonine-protein kinase</keyword>
<gene>
    <name evidence="8" type="ORF">RFH988_LOCUS24636</name>
</gene>
<dbReference type="SMART" id="SM00811">
    <property type="entry name" value="Alpha_kinase"/>
    <property type="match status" value="1"/>
</dbReference>
<protein>
    <recommendedName>
        <fullName evidence="7">Alpha-type protein kinase domain-containing protein</fullName>
    </recommendedName>
</protein>
<evidence type="ECO:0000256" key="5">
    <source>
        <dbReference type="ARBA" id="ARBA00022840"/>
    </source>
</evidence>
<evidence type="ECO:0000256" key="2">
    <source>
        <dbReference type="ARBA" id="ARBA00022679"/>
    </source>
</evidence>
<keyword evidence="2" id="KW-0808">Transferase</keyword>
<dbReference type="GO" id="GO:0004686">
    <property type="term" value="F:elongation factor-2 kinase activity"/>
    <property type="evidence" value="ECO:0007669"/>
    <property type="project" value="TreeGrafter"/>
</dbReference>
<dbReference type="InterPro" id="IPR004166">
    <property type="entry name" value="a-kinase_dom"/>
</dbReference>
<dbReference type="Pfam" id="PF02816">
    <property type="entry name" value="Alpha_kinase"/>
    <property type="match status" value="1"/>
</dbReference>
<comment type="caution">
    <text evidence="8">The sequence shown here is derived from an EMBL/GenBank/DDBJ whole genome shotgun (WGS) entry which is preliminary data.</text>
</comment>
<reference evidence="8" key="1">
    <citation type="submission" date="2021-02" db="EMBL/GenBank/DDBJ databases">
        <authorList>
            <person name="Nowell W R."/>
        </authorList>
    </citation>
    <scope>NUCLEOTIDE SEQUENCE</scope>
</reference>
<proteinExistence type="predicted"/>
<dbReference type="Proteomes" id="UP000663882">
    <property type="component" value="Unassembled WGS sequence"/>
</dbReference>
<feature type="domain" description="Alpha-type protein kinase" evidence="7">
    <location>
        <begin position="178"/>
        <end position="272"/>
    </location>
</feature>
<evidence type="ECO:0000259" key="7">
    <source>
        <dbReference type="PROSITE" id="PS51158"/>
    </source>
</evidence>
<dbReference type="SUPFAM" id="SSF56112">
    <property type="entry name" value="Protein kinase-like (PK-like)"/>
    <property type="match status" value="1"/>
</dbReference>
<organism evidence="8 9">
    <name type="scientific">Rotaria sordida</name>
    <dbReference type="NCBI Taxonomy" id="392033"/>
    <lineage>
        <taxon>Eukaryota</taxon>
        <taxon>Metazoa</taxon>
        <taxon>Spiralia</taxon>
        <taxon>Gnathifera</taxon>
        <taxon>Rotifera</taxon>
        <taxon>Eurotatoria</taxon>
        <taxon>Bdelloidea</taxon>
        <taxon>Philodinida</taxon>
        <taxon>Philodinidae</taxon>
        <taxon>Rotaria</taxon>
    </lineage>
</organism>
<keyword evidence="3" id="KW-0547">Nucleotide-binding</keyword>
<dbReference type="OrthoDB" id="10352140at2759"/>
<keyword evidence="5" id="KW-0067">ATP-binding</keyword>